<protein>
    <submittedName>
        <fullName evidence="1">Uncharacterized protein</fullName>
    </submittedName>
</protein>
<evidence type="ECO:0000313" key="2">
    <source>
        <dbReference type="Proteomes" id="UP000027222"/>
    </source>
</evidence>
<name>A0A067SPP1_GALM3</name>
<dbReference type="Proteomes" id="UP000027222">
    <property type="component" value="Unassembled WGS sequence"/>
</dbReference>
<dbReference type="AlphaFoldDB" id="A0A067SPP1"/>
<dbReference type="HOGENOM" id="CLU_2210246_0_0_1"/>
<reference evidence="2" key="1">
    <citation type="journal article" date="2014" name="Proc. Natl. Acad. Sci. U.S.A.">
        <title>Extensive sampling of basidiomycete genomes demonstrates inadequacy of the white-rot/brown-rot paradigm for wood decay fungi.</title>
        <authorList>
            <person name="Riley R."/>
            <person name="Salamov A.A."/>
            <person name="Brown D.W."/>
            <person name="Nagy L.G."/>
            <person name="Floudas D."/>
            <person name="Held B.W."/>
            <person name="Levasseur A."/>
            <person name="Lombard V."/>
            <person name="Morin E."/>
            <person name="Otillar R."/>
            <person name="Lindquist E.A."/>
            <person name="Sun H."/>
            <person name="LaButti K.M."/>
            <person name="Schmutz J."/>
            <person name="Jabbour D."/>
            <person name="Luo H."/>
            <person name="Baker S.E."/>
            <person name="Pisabarro A.G."/>
            <person name="Walton J.D."/>
            <person name="Blanchette R.A."/>
            <person name="Henrissat B."/>
            <person name="Martin F."/>
            <person name="Cullen D."/>
            <person name="Hibbett D.S."/>
            <person name="Grigoriev I.V."/>
        </authorList>
    </citation>
    <scope>NUCLEOTIDE SEQUENCE [LARGE SCALE GENOMIC DNA]</scope>
    <source>
        <strain evidence="2">CBS 339.88</strain>
    </source>
</reference>
<organism evidence="1 2">
    <name type="scientific">Galerina marginata (strain CBS 339.88)</name>
    <dbReference type="NCBI Taxonomy" id="685588"/>
    <lineage>
        <taxon>Eukaryota</taxon>
        <taxon>Fungi</taxon>
        <taxon>Dikarya</taxon>
        <taxon>Basidiomycota</taxon>
        <taxon>Agaricomycotina</taxon>
        <taxon>Agaricomycetes</taxon>
        <taxon>Agaricomycetidae</taxon>
        <taxon>Agaricales</taxon>
        <taxon>Agaricineae</taxon>
        <taxon>Strophariaceae</taxon>
        <taxon>Galerina</taxon>
    </lineage>
</organism>
<accession>A0A067SPP1</accession>
<keyword evidence="2" id="KW-1185">Reference proteome</keyword>
<evidence type="ECO:0000313" key="1">
    <source>
        <dbReference type="EMBL" id="KDR72905.1"/>
    </source>
</evidence>
<proteinExistence type="predicted"/>
<sequence length="107" mass="11837">MPGCPAFFQVCAVCTVTAAAWRSAERSDTELRNGLRRRNGARDKDSQIIQLLIRPTLTDGTKLQSNSKGIATLIYVTLRAENANGLGVIVKMGEYEPLPFSIKLERR</sequence>
<dbReference type="EMBL" id="KL142387">
    <property type="protein sequence ID" value="KDR72905.1"/>
    <property type="molecule type" value="Genomic_DNA"/>
</dbReference>
<gene>
    <name evidence="1" type="ORF">GALMADRAFT_252237</name>
</gene>